<organism evidence="4 5">
    <name type="scientific">Parnassius apollo</name>
    <name type="common">Apollo butterfly</name>
    <name type="synonym">Papilio apollo</name>
    <dbReference type="NCBI Taxonomy" id="110799"/>
    <lineage>
        <taxon>Eukaryota</taxon>
        <taxon>Metazoa</taxon>
        <taxon>Ecdysozoa</taxon>
        <taxon>Arthropoda</taxon>
        <taxon>Hexapoda</taxon>
        <taxon>Insecta</taxon>
        <taxon>Pterygota</taxon>
        <taxon>Neoptera</taxon>
        <taxon>Endopterygota</taxon>
        <taxon>Lepidoptera</taxon>
        <taxon>Glossata</taxon>
        <taxon>Ditrysia</taxon>
        <taxon>Papilionoidea</taxon>
        <taxon>Papilionidae</taxon>
        <taxon>Parnassiinae</taxon>
        <taxon>Parnassini</taxon>
        <taxon>Parnassius</taxon>
        <taxon>Parnassius</taxon>
    </lineage>
</organism>
<keyword evidence="1" id="KW-0343">GTPase activation</keyword>
<dbReference type="GO" id="GO:0030178">
    <property type="term" value="P:negative regulation of Wnt signaling pathway"/>
    <property type="evidence" value="ECO:0007669"/>
    <property type="project" value="TreeGrafter"/>
</dbReference>
<comment type="caution">
    <text evidence="4">The sequence shown here is derived from an EMBL/GenBank/DDBJ whole genome shotgun (WGS) entry which is preliminary data.</text>
</comment>
<feature type="compositionally biased region" description="Pro residues" evidence="2">
    <location>
        <begin position="2161"/>
        <end position="2170"/>
    </location>
</feature>
<evidence type="ECO:0000256" key="1">
    <source>
        <dbReference type="ARBA" id="ARBA00022468"/>
    </source>
</evidence>
<feature type="region of interest" description="Disordered" evidence="2">
    <location>
        <begin position="1692"/>
        <end position="1713"/>
    </location>
</feature>
<dbReference type="InterPro" id="IPR018515">
    <property type="entry name" value="Tuberin-type_domain"/>
</dbReference>
<dbReference type="PANTHER" id="PTHR10063">
    <property type="entry name" value="TUBERIN"/>
    <property type="match status" value="1"/>
</dbReference>
<dbReference type="InterPro" id="IPR027107">
    <property type="entry name" value="Tuberin/Ral-act_asu"/>
</dbReference>
<dbReference type="GO" id="GO:0032007">
    <property type="term" value="P:negative regulation of TOR signaling"/>
    <property type="evidence" value="ECO:0007669"/>
    <property type="project" value="TreeGrafter"/>
</dbReference>
<feature type="compositionally biased region" description="Low complexity" evidence="2">
    <location>
        <begin position="1521"/>
        <end position="1531"/>
    </location>
</feature>
<dbReference type="GO" id="GO:0051056">
    <property type="term" value="P:regulation of small GTPase mediated signal transduction"/>
    <property type="evidence" value="ECO:0007669"/>
    <property type="project" value="InterPro"/>
</dbReference>
<dbReference type="Pfam" id="PF02145">
    <property type="entry name" value="Rap_GAP"/>
    <property type="match status" value="1"/>
</dbReference>
<feature type="compositionally biased region" description="Polar residues" evidence="2">
    <location>
        <begin position="1508"/>
        <end position="1517"/>
    </location>
</feature>
<reference evidence="4" key="1">
    <citation type="submission" date="2021-04" db="EMBL/GenBank/DDBJ databases">
        <authorList>
            <person name="Tunstrom K."/>
        </authorList>
    </citation>
    <scope>NUCLEOTIDE SEQUENCE</scope>
</reference>
<feature type="compositionally biased region" description="Polar residues" evidence="2">
    <location>
        <begin position="2344"/>
        <end position="2360"/>
    </location>
</feature>
<evidence type="ECO:0000313" key="4">
    <source>
        <dbReference type="EMBL" id="CAG5031364.1"/>
    </source>
</evidence>
<dbReference type="OrthoDB" id="5797019at2759"/>
<dbReference type="GO" id="GO:0051898">
    <property type="term" value="P:negative regulation of phosphatidylinositol 3-kinase/protein kinase B signal transduction"/>
    <property type="evidence" value="ECO:0007669"/>
    <property type="project" value="TreeGrafter"/>
</dbReference>
<keyword evidence="5" id="KW-1185">Reference proteome</keyword>
<dbReference type="EMBL" id="CAJQZP010001218">
    <property type="protein sequence ID" value="CAG5031364.1"/>
    <property type="molecule type" value="Genomic_DNA"/>
</dbReference>
<feature type="domain" description="Rap-GAP" evidence="3">
    <location>
        <begin position="2509"/>
        <end position="2738"/>
    </location>
</feature>
<dbReference type="Pfam" id="PF03542">
    <property type="entry name" value="Tuberin"/>
    <property type="match status" value="1"/>
</dbReference>
<evidence type="ECO:0000256" key="2">
    <source>
        <dbReference type="SAM" id="MobiDB-lite"/>
    </source>
</evidence>
<evidence type="ECO:0000313" key="5">
    <source>
        <dbReference type="Proteomes" id="UP000691718"/>
    </source>
</evidence>
<dbReference type="InterPro" id="IPR000331">
    <property type="entry name" value="Rap/Ran_GAP_dom"/>
</dbReference>
<dbReference type="GO" id="GO:0051726">
    <property type="term" value="P:regulation of cell cycle"/>
    <property type="evidence" value="ECO:0007669"/>
    <property type="project" value="TreeGrafter"/>
</dbReference>
<feature type="region of interest" description="Disordered" evidence="2">
    <location>
        <begin position="1930"/>
        <end position="1978"/>
    </location>
</feature>
<feature type="region of interest" description="Disordered" evidence="2">
    <location>
        <begin position="1790"/>
        <end position="1820"/>
    </location>
</feature>
<name>A0A8S3XP50_PARAO</name>
<dbReference type="GO" id="GO:0005096">
    <property type="term" value="F:GTPase activator activity"/>
    <property type="evidence" value="ECO:0007669"/>
    <property type="project" value="UniProtKB-KW"/>
</dbReference>
<dbReference type="PROSITE" id="PS50085">
    <property type="entry name" value="RAPGAP"/>
    <property type="match status" value="1"/>
</dbReference>
<feature type="region of interest" description="Disordered" evidence="2">
    <location>
        <begin position="2343"/>
        <end position="2388"/>
    </location>
</feature>
<dbReference type="GO" id="GO:0005634">
    <property type="term" value="C:nucleus"/>
    <property type="evidence" value="ECO:0007669"/>
    <property type="project" value="InterPro"/>
</dbReference>
<gene>
    <name evidence="4" type="ORF">PAPOLLO_LOCUS19679</name>
</gene>
<sequence length="2767" mass="302767">MSSRDRDTKSLQDKLKVFFKKGGTAPMSTRNELTIGPELERELSADTPQSRRLRAIKEVGEKALQIRIQEGGVEKIWSCTRDLLEDPNPEARHTVLCLLRRIAEGQEGHLLIMRTILFHYLRDTHATHSPDDTQLRFKLLYTLTNSGKNINCFEEQIGSFLLEWLPQIQQPSQIIEFLQLIINVVKFNATYLDEEIVHGIVNNACYLCVYSADPGVVQCCLSLLEAVVSYSLLPRTALRTFVAALCRTVNIEQYCQNSWKLMRYVVGADIGHAALQEMVDILRAAGEDAEAEAAAGVDAEADAGLLRGAVFYINMALWGPRRVHTLKVSFLAVLPAFLKAISGKQAAPVVIYEVVVALQSLVTRLPHELYEPAWNVLLRIIHVILEHDKSLDPGNELIHSRVHALISSLEALQESGQYRGDPDALLDLLDCCVHDRPVSHITLQYRGDCSIGRTAGPAGLLRARPPGQSHYIAVPRRLQYRTHCWTCWTAACTTARSVTLHSSNAATAVSDALLDLLDSACTTARNAATAVSDALLDLLDCCVHDRPVSHITLQYRGDCVSDALLDLLDCCVHDRPVSHITLQYRGDCSIGRTAGPAGLLRARPPGQSHYIPVTRRLQYRTHCWTCWTAACTTARSVTLHCSTAATAVSDALLDLLDCCVHDRPVSHITLQYRGDCSIGRTAGPAGLLRVRPPGQLHNIAVPRRLQYRTHCWTCWTAACTTARSVTLHCSTAATAVSDALLDLLDCCVHDRPVSHITLQYRGDCSIGRTAGPAGLLRARPPGQLHNIAVTRRLQYRTHCWTCWTAACTTARSVTLHSSTAATAVSDALLDLLDCCVHDRPYRTHCWTCWTAACTTARSVTLHCSTAATAVSDALLDLLDCCVHDRPVSHITLQYRGDCSIGRTAGPAGLLRARPPGQLHNIPVPRRLQYRTHCWTCWTAACTTARSVTLHCSNAATAVSDALLDLLDCCVHDRPKRCVTCACLCAGGVRAAFGVGTRGRPERRGAGGGVGAGAGAALRLAERYLRRDARLPVRLHAFAALLAYVRRNRCAHGEELAERVGGAIASACALDAEATLRAAAARALPELARLCSPDACTDFIDLLEKILNRPFEMYVTDVPIPADADTSDLRLAVSGLLELLHDKLLRSPGTHATRCLLVLIDHLDNHYRRPALFMHHPDIRIKIFDMLFGLRANAFNCVGFCYEGAGGAAGGGGGASRARPVCSPFLLVEPPAVRGQTPQPLQQKDLPPGACVFPAGRAARTLAGALTREADWAVLAHVLRALPALLQARALVVGRRAHDLDLLASTLCAMVSERSPSFPESLRVNSGQKLLLSEFHATVLPALAALASYHNFLEPHTQQRIIRCLLRYGMVLRAPQPYINALTIFTLETRETMVKMLPEVLLDLSKISDTQAIASPMLEFLSTLTRLPRVFASFVEDQYMSVFAILLPYTNPSRYNHYVVSLAHHVIAAWFLKCRLSYRRNFVRFIIHGLHNYIIMPFEEQLQYKSNHFQQTSSANEDSSNRQRSSSLGSKAVSRAPLAGARALSASPAAPAAFHVELTETCIDLLARYTFTPCAVKPQRGTCAVPPPRGARRDLHRPAGALQLHIVRRQAAEIRVPCRLHGELTETCIDLLARYTFTSCVVKPQRYVCRAASTRSSPRPASTCLARYIFTSCAVKPQRYVCRAASTGSSPRPASTCWRATPSHRAPSSRRGTCVMPPPRGAHRDLHRPAGALHLHIVRRQAAEVRVPCHLHGELSETCIDLLARYTFTPCAVKPQRYVCHATSTGSSARPASTCWRATPSHRAPSSRRGTCAVPPPRGAQRDLHRPAGALHLHTARRQAAEVRVPCHLHGELSETCIDLLARYTFTPCAVKPQRSDMAEFLFNGGQSTTWLVGHKLITITTSGCLQNSIKQGLCERCAVLCRQHAESMAPLQQPQVQTNDNSDHSQTNSSSNNQLQVNSHPPEVKRQNSSENKTNDPVVDALNQLTQRFDNISKEVETSVRGEAYGAGAGGSCPCWCGAWAELHVRSPTGDVSWLLRLQNQALNENEDEAHFHVNGHTKDLDIIAPECPMPISLYIISHVTVVFRCQMSWSQLQEWPLQDVLALLAPPDVAHDVNHLLNAVGDDSVRGCDETAGDLHKSSSDSVVAGEKKAPHAASHCILPHPPHQPPPQRMSTQPINIPGSPQRQSSSSTTDDDDLLLVVPEGKSRHPVRRSNSSPEMSSSWKLTAREQEDEIAVDPDEMILLPRCEPTTAAMTLHANKKAAKKSDMRVSCEAIPEEISGTSPLTQLHPQTHIQTHTQTHTQTHVPTNVQANTQTHSKPNLIANAHTNANVNAHMTSHPHLKTFNSDPGETDTAPTDSQIHLHKTASDSTVSEGRGRKPPAAPRAIGGAAAGAASGAAAGAAAAGAVTAGGAAAAGGAELEREELPPLSRSKRSNTISVMSPTRRHREANCQRSSGGGMAPSFMFLQLYHNMSTYPISPPVPGEAPTMLNPLTERPLKVTGVQHERTIKNLDLVPPLETYKIGVLYVGPGQQDNEVAILKNEYGSVRYSEFLRQLGTLVPLDGGDEPNLFLNLEKGGKDGQYTYVWNDDIMQVQFHVATAMPSSPKDPSCNEKRKYIGNDYVSIVYNDSGADFNIHTIKGQLNFCIVVVEPFEHSMNRVFVKSKEERIGGTFLAHVDAHCVSDHNVALLARQVAVHCALASLISQSLKLGGAPYASNSLERLRLIKRLRRRAEAERLAAAARAPAPYAAAPERQRRVAIDDFNDYT</sequence>
<dbReference type="GO" id="GO:0033596">
    <property type="term" value="C:TSC1-TSC2 complex"/>
    <property type="evidence" value="ECO:0007669"/>
    <property type="project" value="TreeGrafter"/>
</dbReference>
<dbReference type="FunFam" id="3.40.50.11210:FF:000001">
    <property type="entry name" value="Ral GTPase-activating protein subunit alpha-1 isoform 1"/>
    <property type="match status" value="1"/>
</dbReference>
<proteinExistence type="predicted"/>
<feature type="region of interest" description="Disordered" evidence="2">
    <location>
        <begin position="2132"/>
        <end position="2225"/>
    </location>
</feature>
<dbReference type="PANTHER" id="PTHR10063:SF0">
    <property type="entry name" value="TUBERIN"/>
    <property type="match status" value="1"/>
</dbReference>
<feature type="region of interest" description="Disordered" evidence="2">
    <location>
        <begin position="1508"/>
        <end position="1531"/>
    </location>
</feature>
<dbReference type="Pfam" id="PF11864">
    <property type="entry name" value="DUF3384"/>
    <property type="match status" value="1"/>
</dbReference>
<feature type="region of interest" description="Disordered" evidence="2">
    <location>
        <begin position="2422"/>
        <end position="2456"/>
    </location>
</feature>
<feature type="compositionally biased region" description="Low complexity" evidence="2">
    <location>
        <begin position="1938"/>
        <end position="1960"/>
    </location>
</feature>
<feature type="compositionally biased region" description="Polar residues" evidence="2">
    <location>
        <begin position="2171"/>
        <end position="2186"/>
    </location>
</feature>
<accession>A0A8S3XP50</accession>
<protein>
    <submittedName>
        <fullName evidence="4">(apollo) hypothetical protein</fullName>
    </submittedName>
</protein>
<feature type="compositionally biased region" description="Low complexity" evidence="2">
    <location>
        <begin position="2213"/>
        <end position="2222"/>
    </location>
</feature>
<evidence type="ECO:0000259" key="3">
    <source>
        <dbReference type="PROSITE" id="PS50085"/>
    </source>
</evidence>
<dbReference type="GO" id="GO:0046627">
    <property type="term" value="P:negative regulation of insulin receptor signaling pathway"/>
    <property type="evidence" value="ECO:0007669"/>
    <property type="project" value="TreeGrafter"/>
</dbReference>
<dbReference type="InterPro" id="IPR024584">
    <property type="entry name" value="Tuberin_N"/>
</dbReference>
<dbReference type="Proteomes" id="UP000691718">
    <property type="component" value="Unassembled WGS sequence"/>
</dbReference>